<dbReference type="Gene3D" id="2.60.40.3140">
    <property type="match status" value="1"/>
</dbReference>
<organism evidence="3 4">
    <name type="scientific">Wocania arenilitoris</name>
    <dbReference type="NCBI Taxonomy" id="2044858"/>
    <lineage>
        <taxon>Bacteria</taxon>
        <taxon>Pseudomonadati</taxon>
        <taxon>Bacteroidota</taxon>
        <taxon>Flavobacteriia</taxon>
        <taxon>Flavobacteriales</taxon>
        <taxon>Flavobacteriaceae</taxon>
        <taxon>Wocania</taxon>
    </lineage>
</organism>
<feature type="coiled-coil region" evidence="1">
    <location>
        <begin position="269"/>
        <end position="296"/>
    </location>
</feature>
<dbReference type="InterPro" id="IPR038765">
    <property type="entry name" value="Papain-like_cys_pep_sf"/>
</dbReference>
<dbReference type="SUPFAM" id="SSF54001">
    <property type="entry name" value="Cysteine proteinases"/>
    <property type="match status" value="1"/>
</dbReference>
<dbReference type="EMBL" id="JAKKDU010000007">
    <property type="protein sequence ID" value="MCF7568201.1"/>
    <property type="molecule type" value="Genomic_DNA"/>
</dbReference>
<comment type="caution">
    <text evidence="3">The sequence shown here is derived from an EMBL/GenBank/DDBJ whole genome shotgun (WGS) entry which is preliminary data.</text>
</comment>
<dbReference type="AlphaFoldDB" id="A0AAE3EMM9"/>
<keyword evidence="1" id="KW-0175">Coiled coil</keyword>
<evidence type="ECO:0000313" key="4">
    <source>
        <dbReference type="Proteomes" id="UP001199795"/>
    </source>
</evidence>
<evidence type="ECO:0000313" key="3">
    <source>
        <dbReference type="EMBL" id="MCF7568201.1"/>
    </source>
</evidence>
<accession>A0AAE3EMM9</accession>
<sequence>MHKTVFFLTLITLFSNYSFSQKKIEPSSEDKYTAKALKEKYPDDSVVLLKSEDYITFDFNKKEDKVAVNQESTESMINIDSRSNIQKYCFYDGQSIIDKFEIKNKNNKKASIYVKDEAYTSEDLFHNDTRVKYANISFPLLGYKFKTYISKEYHDIKYFTKLYFNDDYPVVKKIIKIEVPNWLELELREINFEGYSIKKNITKDPKKGSKTYIFTLENIPSFYKENSTPGPTYIYPHILVLAKSHTFNEEKKHIFNSTQDLYDWYKSLVNTLENDNTSIKDKVKSLTENAKNDEEKIKNIYYWVQDNIRYIAFEDGIAGFKPDEASNVFNKKYGDCKGMANLTKQMLIEAGFDARLTWLGTKRIAYDYSTPNLSVDNHMICSLFKDGKIFFLDGTEKFNAYGEYADRIQGKQVLIENGDDFILKTVPEVTANFNKEIFSYNLSLNNDTLEGTVSKNFNGESRTGLLYSFDTLKNDKKEEFLEYYLNNGNTNIKISDIETTDLLNRELNLNISYNISVKNAVSSFDDDIYIDIDFDKELENFQLEKRNTDYVFSFKRSLETTTSLKIPPGYSITQIPKDISISSKNYDMYVTVTKTNNVITYKKSFKIKNAKIETSDFKEWNEFISKLKSVYNEQIVLTKQ</sequence>
<dbReference type="Gene3D" id="3.10.620.30">
    <property type="match status" value="1"/>
</dbReference>
<evidence type="ECO:0000256" key="1">
    <source>
        <dbReference type="SAM" id="Coils"/>
    </source>
</evidence>
<keyword evidence="4" id="KW-1185">Reference proteome</keyword>
<feature type="domain" description="Transglutaminase-like" evidence="2">
    <location>
        <begin position="283"/>
        <end position="357"/>
    </location>
</feature>
<protein>
    <submittedName>
        <fullName evidence="3">Transglutaminase-like domain-containing protein</fullName>
    </submittedName>
</protein>
<reference evidence="3" key="1">
    <citation type="submission" date="2022-01" db="EMBL/GenBank/DDBJ databases">
        <title>Draft genome sequence of Sabulilitoribacter arenilitoris KCTC 52401.</title>
        <authorList>
            <person name="Oh J.-S."/>
        </authorList>
    </citation>
    <scope>NUCLEOTIDE SEQUENCE</scope>
    <source>
        <strain evidence="3">HMF6543</strain>
    </source>
</reference>
<dbReference type="Pfam" id="PF01841">
    <property type="entry name" value="Transglut_core"/>
    <property type="match status" value="1"/>
</dbReference>
<dbReference type="RefSeq" id="WP_237239545.1">
    <property type="nucleotide sequence ID" value="NZ_JAKKDU010000007.1"/>
</dbReference>
<dbReference type="Gene3D" id="2.60.120.1130">
    <property type="match status" value="1"/>
</dbReference>
<proteinExistence type="predicted"/>
<dbReference type="InterPro" id="IPR002931">
    <property type="entry name" value="Transglutaminase-like"/>
</dbReference>
<evidence type="ECO:0000259" key="2">
    <source>
        <dbReference type="Pfam" id="PF01841"/>
    </source>
</evidence>
<gene>
    <name evidence="3" type="ORF">L3X37_07470</name>
</gene>
<dbReference type="Proteomes" id="UP001199795">
    <property type="component" value="Unassembled WGS sequence"/>
</dbReference>
<name>A0AAE3EMM9_9FLAO</name>